<evidence type="ECO:0000256" key="5">
    <source>
        <dbReference type="ARBA" id="ARBA00023198"/>
    </source>
</evidence>
<keyword evidence="6" id="KW-1271">Inflammasome</keyword>
<feature type="domain" description="NACHT LRR and PYD" evidence="7">
    <location>
        <begin position="8"/>
        <end position="84"/>
    </location>
</feature>
<evidence type="ECO:0000256" key="1">
    <source>
        <dbReference type="ARBA" id="ARBA00004110"/>
    </source>
</evidence>
<evidence type="ECO:0000313" key="8">
    <source>
        <dbReference type="EMBL" id="KAG8548398.1"/>
    </source>
</evidence>
<keyword evidence="2" id="KW-0963">Cytoplasm</keyword>
<evidence type="ECO:0000256" key="4">
    <source>
        <dbReference type="ARBA" id="ARBA00022843"/>
    </source>
</evidence>
<dbReference type="PANTHER" id="PTHR45690:SF19">
    <property type="entry name" value="NACHT, LRR AND PYD DOMAINS-CONTAINING PROTEIN 3"/>
    <property type="match status" value="1"/>
</dbReference>
<dbReference type="EMBL" id="WNYA01000424">
    <property type="protein sequence ID" value="KAG8548398.1"/>
    <property type="molecule type" value="Genomic_DNA"/>
</dbReference>
<dbReference type="GO" id="GO:0005737">
    <property type="term" value="C:cytoplasm"/>
    <property type="evidence" value="ECO:0007669"/>
    <property type="project" value="UniProtKB-SubCell"/>
</dbReference>
<dbReference type="Pfam" id="PF17776">
    <property type="entry name" value="NLRC4_HD2"/>
    <property type="match status" value="1"/>
</dbReference>
<evidence type="ECO:0000256" key="3">
    <source>
        <dbReference type="ARBA" id="ARBA00022737"/>
    </source>
</evidence>
<dbReference type="InterPro" id="IPR050637">
    <property type="entry name" value="NLRP_innate_immun_reg"/>
</dbReference>
<name>A0AAV6ZQX2_ENGPU</name>
<evidence type="ECO:0000256" key="6">
    <source>
        <dbReference type="ARBA" id="ARBA00023233"/>
    </source>
</evidence>
<evidence type="ECO:0000256" key="2">
    <source>
        <dbReference type="ARBA" id="ARBA00022490"/>
    </source>
</evidence>
<dbReference type="InterPro" id="IPR041267">
    <property type="entry name" value="NLRP_HD2"/>
</dbReference>
<dbReference type="SUPFAM" id="SSF52047">
    <property type="entry name" value="RNI-like"/>
    <property type="match status" value="1"/>
</dbReference>
<keyword evidence="3" id="KW-0677">Repeat</keyword>
<organism evidence="8 9">
    <name type="scientific">Engystomops pustulosus</name>
    <name type="common">Tungara frog</name>
    <name type="synonym">Physalaemus pustulosus</name>
    <dbReference type="NCBI Taxonomy" id="76066"/>
    <lineage>
        <taxon>Eukaryota</taxon>
        <taxon>Metazoa</taxon>
        <taxon>Chordata</taxon>
        <taxon>Craniata</taxon>
        <taxon>Vertebrata</taxon>
        <taxon>Euteleostomi</taxon>
        <taxon>Amphibia</taxon>
        <taxon>Batrachia</taxon>
        <taxon>Anura</taxon>
        <taxon>Neobatrachia</taxon>
        <taxon>Hyloidea</taxon>
        <taxon>Leptodactylidae</taxon>
        <taxon>Leiuperinae</taxon>
        <taxon>Engystomops</taxon>
    </lineage>
</organism>
<comment type="subcellular location">
    <subcellularLocation>
        <location evidence="1">Inflammasome</location>
    </subcellularLocation>
</comment>
<dbReference type="AlphaFoldDB" id="A0AAV6ZQX2"/>
<protein>
    <recommendedName>
        <fullName evidence="7">NACHT LRR and PYD domain-containing protein</fullName>
    </recommendedName>
</protein>
<keyword evidence="4" id="KW-0832">Ubl conjugation</keyword>
<comment type="caution">
    <text evidence="8">The sequence shown here is derived from an EMBL/GenBank/DDBJ whole genome shotgun (WGS) entry which is preliminary data.</text>
</comment>
<keyword evidence="5" id="KW-0395">Inflammatory response</keyword>
<dbReference type="PANTHER" id="PTHR45690">
    <property type="entry name" value="NACHT, LRR AND PYD DOMAINS-CONTAINING PROTEIN 12"/>
    <property type="match status" value="1"/>
</dbReference>
<dbReference type="Gene3D" id="3.80.10.10">
    <property type="entry name" value="Ribonuclease Inhibitor"/>
    <property type="match status" value="1"/>
</dbReference>
<proteinExistence type="predicted"/>
<evidence type="ECO:0000313" key="9">
    <source>
        <dbReference type="Proteomes" id="UP000824782"/>
    </source>
</evidence>
<reference evidence="8" key="1">
    <citation type="thesis" date="2020" institute="ProQuest LLC" country="789 East Eisenhower Parkway, Ann Arbor, MI, USA">
        <title>Comparative Genomics and Chromosome Evolution.</title>
        <authorList>
            <person name="Mudd A.B."/>
        </authorList>
    </citation>
    <scope>NUCLEOTIDE SEQUENCE</scope>
    <source>
        <strain evidence="8">237g6f4</strain>
        <tissue evidence="8">Blood</tissue>
    </source>
</reference>
<sequence length="146" mass="16755">MDEVRCSSALFLRFLCGLSDATTRSILAGYLDTQAAQASRDVITWLKNFIPEQKSLEESEDKKRSLLRTFFYLFETRNKALVQESLKSHKRFDLSGVHLLTLDCTVLAFIMEICTNIKELNLWSCFIGHNGLERLTPVLHGLQDLR</sequence>
<accession>A0AAV6ZQX2</accession>
<dbReference type="InterPro" id="IPR032675">
    <property type="entry name" value="LRR_dom_sf"/>
</dbReference>
<dbReference type="Proteomes" id="UP000824782">
    <property type="component" value="Unassembled WGS sequence"/>
</dbReference>
<gene>
    <name evidence="8" type="ORF">GDO81_025563</name>
</gene>
<keyword evidence="9" id="KW-1185">Reference proteome</keyword>
<evidence type="ECO:0000259" key="7">
    <source>
        <dbReference type="Pfam" id="PF17776"/>
    </source>
</evidence>